<dbReference type="FunFam" id="3.40.50.720:FF:000090">
    <property type="entry name" value="NADP-dependent mannitol dehydrogenase"/>
    <property type="match status" value="1"/>
</dbReference>
<dbReference type="PRINTS" id="PR00080">
    <property type="entry name" value="SDRFAMILY"/>
</dbReference>
<dbReference type="InterPro" id="IPR002347">
    <property type="entry name" value="SDR_fam"/>
</dbReference>
<evidence type="ECO:0000313" key="5">
    <source>
        <dbReference type="EMBL" id="TVY34139.1"/>
    </source>
</evidence>
<evidence type="ECO:0000256" key="2">
    <source>
        <dbReference type="ARBA" id="ARBA00022857"/>
    </source>
</evidence>
<dbReference type="SUPFAM" id="SSF51735">
    <property type="entry name" value="NAD(P)-binding Rossmann-fold domains"/>
    <property type="match status" value="1"/>
</dbReference>
<comment type="similarity">
    <text evidence="1">Belongs to the short-chain dehydrogenases/reductases (SDR) family.</text>
</comment>
<name>A0A8H8RGL4_9HELO</name>
<evidence type="ECO:0000256" key="1">
    <source>
        <dbReference type="ARBA" id="ARBA00006484"/>
    </source>
</evidence>
<dbReference type="EMBL" id="QGMJ01000688">
    <property type="protein sequence ID" value="TVY34139.1"/>
    <property type="molecule type" value="Genomic_DNA"/>
</dbReference>
<dbReference type="InterPro" id="IPR036291">
    <property type="entry name" value="NAD(P)-bd_dom_sf"/>
</dbReference>
<comment type="caution">
    <text evidence="5">The sequence shown here is derived from an EMBL/GenBank/DDBJ whole genome shotgun (WGS) entry which is preliminary data.</text>
</comment>
<dbReference type="Pfam" id="PF13561">
    <property type="entry name" value="adh_short_C2"/>
    <property type="match status" value="1"/>
</dbReference>
<dbReference type="GO" id="GO:0019594">
    <property type="term" value="P:mannitol metabolic process"/>
    <property type="evidence" value="ECO:0007669"/>
    <property type="project" value="UniProtKB-ARBA"/>
</dbReference>
<evidence type="ECO:0000256" key="3">
    <source>
        <dbReference type="ARBA" id="ARBA00023002"/>
    </source>
</evidence>
<dbReference type="AlphaFoldDB" id="A0A8H8RGL4"/>
<keyword evidence="2" id="KW-0521">NADP</keyword>
<dbReference type="PANTHER" id="PTHR43008">
    <property type="entry name" value="BENZIL REDUCTASE"/>
    <property type="match status" value="1"/>
</dbReference>
<feature type="non-terminal residue" evidence="5">
    <location>
        <position position="262"/>
    </location>
</feature>
<keyword evidence="6" id="KW-1185">Reference proteome</keyword>
<reference evidence="5 6" key="1">
    <citation type="submission" date="2018-05" db="EMBL/GenBank/DDBJ databases">
        <title>Genome sequencing and assembly of the regulated plant pathogen Lachnellula willkommii and related sister species for the development of diagnostic species identification markers.</title>
        <authorList>
            <person name="Giroux E."/>
            <person name="Bilodeau G."/>
        </authorList>
    </citation>
    <scope>NUCLEOTIDE SEQUENCE [LARGE SCALE GENOMIC DNA]</scope>
    <source>
        <strain evidence="5 6">CBS 197.66</strain>
    </source>
</reference>
<feature type="domain" description="Ketoreductase" evidence="4">
    <location>
        <begin position="10"/>
        <end position="191"/>
    </location>
</feature>
<organism evidence="5 6">
    <name type="scientific">Lachnellula subtilissima</name>
    <dbReference type="NCBI Taxonomy" id="602034"/>
    <lineage>
        <taxon>Eukaryota</taxon>
        <taxon>Fungi</taxon>
        <taxon>Dikarya</taxon>
        <taxon>Ascomycota</taxon>
        <taxon>Pezizomycotina</taxon>
        <taxon>Leotiomycetes</taxon>
        <taxon>Helotiales</taxon>
        <taxon>Lachnaceae</taxon>
        <taxon>Lachnellula</taxon>
    </lineage>
</organism>
<evidence type="ECO:0000313" key="6">
    <source>
        <dbReference type="Proteomes" id="UP000462212"/>
    </source>
</evidence>
<gene>
    <name evidence="5" type="ORF">LSUB1_G008875</name>
</gene>
<proteinExistence type="inferred from homology"/>
<dbReference type="PRINTS" id="PR00081">
    <property type="entry name" value="GDHRDH"/>
</dbReference>
<accession>A0A8H8RGL4</accession>
<dbReference type="PROSITE" id="PS00061">
    <property type="entry name" value="ADH_SHORT"/>
    <property type="match status" value="1"/>
</dbReference>
<dbReference type="PANTHER" id="PTHR43008:SF12">
    <property type="entry name" value="OXIDOREDUCTASE, SHORT CHAIN DEHYDROGENASE_REDUCTASE FAMILY (AFU_ORTHOLOGUE AFUA_6G13830)"/>
    <property type="match status" value="1"/>
</dbReference>
<dbReference type="OrthoDB" id="1888931at2759"/>
<dbReference type="InterPro" id="IPR020904">
    <property type="entry name" value="Sc_DH/Rdtase_CS"/>
</dbReference>
<sequence>VLSHFSLSGKTALVTGGTRGIGLEVARGLAEAGARVAILYTSTSPSDADATASSISASAGVLVRAYKCNVTSPSEVSSVMALVTSELGNGTLDIVVANAGIATHHAALDYSPQQFREIMDVNLDGAFYTAQAAGRIFETQVKEGRAKGNVIFTASVSAILVNVPQKQAAYNASKAAVVQLARCLSVEWVDFARVNCVSPGFIATDMLDVHPEAWRKIWFSMIPAGRLCEPAELKGAYVFLASEASSYMTGANLVLDGGYTLP</sequence>
<protein>
    <submittedName>
        <fullName evidence="5">Putative NADP-dependent mannitol dehydrogenase</fullName>
    </submittedName>
</protein>
<dbReference type="Gene3D" id="3.40.50.720">
    <property type="entry name" value="NAD(P)-binding Rossmann-like Domain"/>
    <property type="match status" value="1"/>
</dbReference>
<dbReference type="GO" id="GO:0050664">
    <property type="term" value="F:oxidoreductase activity, acting on NAD(P)H, oxygen as acceptor"/>
    <property type="evidence" value="ECO:0007669"/>
    <property type="project" value="TreeGrafter"/>
</dbReference>
<dbReference type="SMART" id="SM00822">
    <property type="entry name" value="PKS_KR"/>
    <property type="match status" value="1"/>
</dbReference>
<keyword evidence="3" id="KW-0560">Oxidoreductase</keyword>
<dbReference type="Proteomes" id="UP000462212">
    <property type="component" value="Unassembled WGS sequence"/>
</dbReference>
<evidence type="ECO:0000259" key="4">
    <source>
        <dbReference type="SMART" id="SM00822"/>
    </source>
</evidence>
<dbReference type="InterPro" id="IPR057326">
    <property type="entry name" value="KR_dom"/>
</dbReference>
<dbReference type="GO" id="GO:0050085">
    <property type="term" value="F:mannitol 2-dehydrogenase (NADP+) activity"/>
    <property type="evidence" value="ECO:0007669"/>
    <property type="project" value="UniProtKB-ARBA"/>
</dbReference>